<dbReference type="SUPFAM" id="SSF56784">
    <property type="entry name" value="HAD-like"/>
    <property type="match status" value="1"/>
</dbReference>
<proteinExistence type="inferred from homology"/>
<dbReference type="PANTHER" id="PTHR43294:SF21">
    <property type="entry name" value="CATION TRANSPORTING ATPASE"/>
    <property type="match status" value="1"/>
</dbReference>
<feature type="transmembrane region" description="Helical" evidence="10">
    <location>
        <begin position="895"/>
        <end position="911"/>
    </location>
</feature>
<evidence type="ECO:0000256" key="8">
    <source>
        <dbReference type="ARBA" id="ARBA00022989"/>
    </source>
</evidence>
<comment type="caution">
    <text evidence="12">The sequence shown here is derived from an EMBL/GenBank/DDBJ whole genome shotgun (WGS) entry which is preliminary data.</text>
</comment>
<dbReference type="RefSeq" id="WP_071792932.1">
    <property type="nucleotide sequence ID" value="NZ_LZDD01000001.1"/>
</dbReference>
<dbReference type="SFLD" id="SFLDF00027">
    <property type="entry name" value="p-type_atpase"/>
    <property type="match status" value="1"/>
</dbReference>
<feature type="transmembrane region" description="Helical" evidence="10">
    <location>
        <begin position="822"/>
        <end position="843"/>
    </location>
</feature>
<keyword evidence="4 10" id="KW-0812">Transmembrane</keyword>
<dbReference type="SMART" id="SM00831">
    <property type="entry name" value="Cation_ATPase_N"/>
    <property type="match status" value="1"/>
</dbReference>
<keyword evidence="13" id="KW-1185">Reference proteome</keyword>
<evidence type="ECO:0000256" key="10">
    <source>
        <dbReference type="SAM" id="Phobius"/>
    </source>
</evidence>
<dbReference type="AlphaFoldDB" id="A0A1L8MNF4"/>
<feature type="transmembrane region" description="Helical" evidence="10">
    <location>
        <begin position="60"/>
        <end position="81"/>
    </location>
</feature>
<evidence type="ECO:0000313" key="13">
    <source>
        <dbReference type="Proteomes" id="UP000182015"/>
    </source>
</evidence>
<dbReference type="OrthoDB" id="9760364at2"/>
<dbReference type="InterPro" id="IPR059000">
    <property type="entry name" value="ATPase_P-type_domA"/>
</dbReference>
<reference evidence="13" key="1">
    <citation type="submission" date="2016-06" db="EMBL/GenBank/DDBJ databases">
        <authorList>
            <person name="de Vries S.P.W."/>
            <person name="Hadjirin N.F."/>
            <person name="Lay E.M."/>
            <person name="Zadoks R.N."/>
            <person name="Peacock S.J."/>
            <person name="Parkhill J."/>
            <person name="Grant A.J."/>
            <person name="Mcdougall S."/>
            <person name="Holmes M.A."/>
        </authorList>
    </citation>
    <scope>NUCLEOTIDE SEQUENCE [LARGE SCALE GENOMIC DNA]</scope>
    <source>
        <strain evidence="13">NZ1587</strain>
    </source>
</reference>
<dbReference type="Gene3D" id="1.20.1110.10">
    <property type="entry name" value="Calcium-transporting ATPase, transmembrane domain"/>
    <property type="match status" value="1"/>
</dbReference>
<dbReference type="GO" id="GO:0005524">
    <property type="term" value="F:ATP binding"/>
    <property type="evidence" value="ECO:0007669"/>
    <property type="project" value="UniProtKB-KW"/>
</dbReference>
<keyword evidence="7" id="KW-1278">Translocase</keyword>
<dbReference type="Gene3D" id="3.40.1110.10">
    <property type="entry name" value="Calcium-transporting ATPase, cytoplasmic domain N"/>
    <property type="match status" value="1"/>
</dbReference>
<dbReference type="InterPro" id="IPR001757">
    <property type="entry name" value="P_typ_ATPase"/>
</dbReference>
<comment type="subcellular location">
    <subcellularLocation>
        <location evidence="1">Cell membrane</location>
        <topology evidence="1">Multi-pass membrane protein</topology>
    </subcellularLocation>
</comment>
<keyword evidence="8 10" id="KW-1133">Transmembrane helix</keyword>
<dbReference type="SUPFAM" id="SSF81660">
    <property type="entry name" value="Metal cation-transporting ATPase, ATP-binding domain N"/>
    <property type="match status" value="1"/>
</dbReference>
<dbReference type="Pfam" id="PF13246">
    <property type="entry name" value="Cation_ATPase"/>
    <property type="match status" value="1"/>
</dbReference>
<evidence type="ECO:0000256" key="9">
    <source>
        <dbReference type="ARBA" id="ARBA00023136"/>
    </source>
</evidence>
<feature type="transmembrane region" description="Helical" evidence="10">
    <location>
        <begin position="87"/>
        <end position="104"/>
    </location>
</feature>
<dbReference type="Gene3D" id="3.40.50.1000">
    <property type="entry name" value="HAD superfamily/HAD-like"/>
    <property type="match status" value="1"/>
</dbReference>
<dbReference type="Gene3D" id="2.70.150.10">
    <property type="entry name" value="Calcium-transporting ATPase, cytoplasmic transduction domain A"/>
    <property type="match status" value="1"/>
</dbReference>
<evidence type="ECO:0000256" key="4">
    <source>
        <dbReference type="ARBA" id="ARBA00022692"/>
    </source>
</evidence>
<evidence type="ECO:0000256" key="6">
    <source>
        <dbReference type="ARBA" id="ARBA00022840"/>
    </source>
</evidence>
<dbReference type="SFLD" id="SFLDG00002">
    <property type="entry name" value="C1.7:_P-type_atpase_like"/>
    <property type="match status" value="1"/>
</dbReference>
<dbReference type="InterPro" id="IPR004014">
    <property type="entry name" value="ATPase_P-typ_cation-transptr_N"/>
</dbReference>
<keyword evidence="6" id="KW-0067">ATP-binding</keyword>
<dbReference type="Pfam" id="PF08282">
    <property type="entry name" value="Hydrolase_3"/>
    <property type="match status" value="1"/>
</dbReference>
<protein>
    <submittedName>
        <fullName evidence="12">Haloacid dehalogenase</fullName>
    </submittedName>
</protein>
<evidence type="ECO:0000256" key="1">
    <source>
        <dbReference type="ARBA" id="ARBA00004651"/>
    </source>
</evidence>
<dbReference type="InterPro" id="IPR023299">
    <property type="entry name" value="ATPase_P-typ_cyto_dom_N"/>
</dbReference>
<keyword evidence="9 10" id="KW-0472">Membrane</keyword>
<dbReference type="Proteomes" id="UP000182015">
    <property type="component" value="Unassembled WGS sequence"/>
</dbReference>
<dbReference type="FunFam" id="3.40.50.1000:FF:000001">
    <property type="entry name" value="Phospholipid-transporting ATPase IC"/>
    <property type="match status" value="1"/>
</dbReference>
<dbReference type="InterPro" id="IPR023214">
    <property type="entry name" value="HAD_sf"/>
</dbReference>
<dbReference type="GO" id="GO:0005886">
    <property type="term" value="C:plasma membrane"/>
    <property type="evidence" value="ECO:0007669"/>
    <property type="project" value="UniProtKB-SubCell"/>
</dbReference>
<evidence type="ECO:0000259" key="11">
    <source>
        <dbReference type="SMART" id="SM00831"/>
    </source>
</evidence>
<dbReference type="PANTHER" id="PTHR43294">
    <property type="entry name" value="SODIUM/POTASSIUM-TRANSPORTING ATPASE SUBUNIT ALPHA"/>
    <property type="match status" value="1"/>
</dbReference>
<keyword evidence="5" id="KW-0547">Nucleotide-binding</keyword>
<dbReference type="InterPro" id="IPR023298">
    <property type="entry name" value="ATPase_P-typ_TM_dom_sf"/>
</dbReference>
<feature type="transmembrane region" description="Helical" evidence="10">
    <location>
        <begin position="279"/>
        <end position="304"/>
    </location>
</feature>
<dbReference type="EMBL" id="LZDD01000001">
    <property type="protein sequence ID" value="OJF72278.1"/>
    <property type="molecule type" value="Genomic_DNA"/>
</dbReference>
<dbReference type="Pfam" id="PF00122">
    <property type="entry name" value="E1-E2_ATPase"/>
    <property type="match status" value="1"/>
</dbReference>
<sequence>MNNWNNGNLEQVHQADEQGLYDLLETCQEGLSNQEALARQAMIGKNILAAEKKESLFVTFIKNFTGLMAILLWVAGAIAIFSHSPELGIAIWMVNVINGLFSFVQEHRASQATEALKRMLPSYCRVIRDGQECKLLAEDLVIGDLVLIEEGDKISADGRLLQSNDLKVNQSALTGESNPIEKTEFPDSDSNKTSLEFDNMVFAGTSVSAGSGKFIVTAIGMATEFGQIAHLTQEMQEEKSPLQKELDLLTKQISLIAVSIGLFFLVSSMFLVGQPFAQAFIFALGMIVAFIPEGLLPTVTLSLAMAVQRMAKEHALVKKLSSVETLGATSVICSDKTGTLTQNAMTVNSLWTSGRQIDVTGLGYDSHGELQEEGETIKPDQDQLLTKLIRYAPLCSNAKVLAPNAENPNYTVLGDPTEACLNVLAEKAGFQLADLQKAYPRLREFPFDSVRKRMTTLHQSAEQGTLFTITKGAPKEILEKAAFYCDEYGVHPMTEAYFQASLAANDQFAQEGLRVLALAYRDWPAETDKNSLTLQDVEEELIFIGLISMSDPPRQGVIEAIEKCHKASIRIIMVTGDYGITALSIAKKIGIVKGEQARVISGSELVHLSDQELKKALKGEVVFARVAPEQKFRVVKNLQEMGEVVAVTGDGINDAPALKRADIGVAMGITGTDVAKESADMILTDDNFSSIVHAVEEGRAVYRNIQKFLSYIITSNGPEAVPSAFFLFSKGFIPLPLTVMQILTIDLGTDMLPALGLGIEPPVEGVMDKPPRLITDRLLDRSLIVKAFCWYGMLESLIAMIGFFFVYYLGQGHLNHFVNHGLLYHQATTITLGAIIFAQMGMVMNARADGQSIFTLKYFANKLINLGIILEIFLFLCLTYLPFLQGIFNTAPLAPIHWLYLLTCPFLMTAMEETRLRLKKK</sequence>
<dbReference type="InterPro" id="IPR044492">
    <property type="entry name" value="P_typ_ATPase_HD_dom"/>
</dbReference>
<accession>A0A1L8MNF4</accession>
<dbReference type="Pfam" id="PF00689">
    <property type="entry name" value="Cation_ATPase_C"/>
    <property type="match status" value="1"/>
</dbReference>
<dbReference type="InterPro" id="IPR008250">
    <property type="entry name" value="ATPase_P-typ_transduc_dom_A_sf"/>
</dbReference>
<feature type="transmembrane region" description="Helical" evidence="10">
    <location>
        <begin position="787"/>
        <end position="810"/>
    </location>
</feature>
<evidence type="ECO:0000256" key="3">
    <source>
        <dbReference type="ARBA" id="ARBA00022475"/>
    </source>
</evidence>
<dbReference type="NCBIfam" id="TIGR01494">
    <property type="entry name" value="ATPase_P-type"/>
    <property type="match status" value="2"/>
</dbReference>
<dbReference type="Pfam" id="PF00690">
    <property type="entry name" value="Cation_ATPase_N"/>
    <property type="match status" value="1"/>
</dbReference>
<dbReference type="PRINTS" id="PR00120">
    <property type="entry name" value="HATPASE"/>
</dbReference>
<dbReference type="FunFam" id="3.40.50.1000:FF:000028">
    <property type="entry name" value="Calcium-transporting P-type ATPase, putative"/>
    <property type="match status" value="1"/>
</dbReference>
<dbReference type="PRINTS" id="PR00119">
    <property type="entry name" value="CATATPASE"/>
</dbReference>
<organism evidence="12 13">
    <name type="scientific">Streptococcus bovimastitidis</name>
    <dbReference type="NCBI Taxonomy" id="1856638"/>
    <lineage>
        <taxon>Bacteria</taxon>
        <taxon>Bacillati</taxon>
        <taxon>Bacillota</taxon>
        <taxon>Bacilli</taxon>
        <taxon>Lactobacillales</taxon>
        <taxon>Streptococcaceae</taxon>
        <taxon>Streptococcus</taxon>
    </lineage>
</organism>
<dbReference type="STRING" id="1856638.A9Q68_01670"/>
<evidence type="ECO:0000256" key="2">
    <source>
        <dbReference type="ARBA" id="ARBA00005675"/>
    </source>
</evidence>
<dbReference type="InterPro" id="IPR006068">
    <property type="entry name" value="ATPase_P-typ_cation-transptr_C"/>
</dbReference>
<comment type="similarity">
    <text evidence="2">Belongs to the cation transport ATPase (P-type) (TC 3.A.3) family. Type IIA subfamily.</text>
</comment>
<name>A0A1L8MNF4_9STRE</name>
<feature type="transmembrane region" description="Helical" evidence="10">
    <location>
        <begin position="863"/>
        <end position="883"/>
    </location>
</feature>
<feature type="transmembrane region" description="Helical" evidence="10">
    <location>
        <begin position="253"/>
        <end position="273"/>
    </location>
</feature>
<dbReference type="GO" id="GO:0016887">
    <property type="term" value="F:ATP hydrolysis activity"/>
    <property type="evidence" value="ECO:0007669"/>
    <property type="project" value="InterPro"/>
</dbReference>
<dbReference type="SUPFAM" id="SSF81665">
    <property type="entry name" value="Calcium ATPase, transmembrane domain M"/>
    <property type="match status" value="1"/>
</dbReference>
<dbReference type="InterPro" id="IPR018303">
    <property type="entry name" value="ATPase_P-typ_P_site"/>
</dbReference>
<keyword evidence="3" id="KW-1003">Cell membrane</keyword>
<dbReference type="SUPFAM" id="SSF81653">
    <property type="entry name" value="Calcium ATPase, transduction domain A"/>
    <property type="match status" value="1"/>
</dbReference>
<gene>
    <name evidence="12" type="ORF">A9Q68_01670</name>
</gene>
<dbReference type="InterPro" id="IPR050510">
    <property type="entry name" value="Cation_transp_ATPase_P-type"/>
</dbReference>
<evidence type="ECO:0000256" key="5">
    <source>
        <dbReference type="ARBA" id="ARBA00022741"/>
    </source>
</evidence>
<evidence type="ECO:0000313" key="12">
    <source>
        <dbReference type="EMBL" id="OJF72278.1"/>
    </source>
</evidence>
<feature type="domain" description="Cation-transporting P-type ATPase N-terminal" evidence="11">
    <location>
        <begin position="11"/>
        <end position="84"/>
    </location>
</feature>
<dbReference type="PROSITE" id="PS00154">
    <property type="entry name" value="ATPASE_E1_E2"/>
    <property type="match status" value="1"/>
</dbReference>
<evidence type="ECO:0000256" key="7">
    <source>
        <dbReference type="ARBA" id="ARBA00022967"/>
    </source>
</evidence>
<dbReference type="SFLD" id="SFLDS00003">
    <property type="entry name" value="Haloacid_Dehalogenase"/>
    <property type="match status" value="1"/>
</dbReference>
<dbReference type="InterPro" id="IPR036412">
    <property type="entry name" value="HAD-like_sf"/>
</dbReference>